<dbReference type="STRING" id="106004.A0A1Y2EM18"/>
<gene>
    <name evidence="11" type="ORF">BCR35DRAFT_307597</name>
</gene>
<organism evidence="11 12">
    <name type="scientific">Leucosporidium creatinivorum</name>
    <dbReference type="NCBI Taxonomy" id="106004"/>
    <lineage>
        <taxon>Eukaryota</taxon>
        <taxon>Fungi</taxon>
        <taxon>Dikarya</taxon>
        <taxon>Basidiomycota</taxon>
        <taxon>Pucciniomycotina</taxon>
        <taxon>Microbotryomycetes</taxon>
        <taxon>Leucosporidiales</taxon>
        <taxon>Leucosporidium</taxon>
    </lineage>
</organism>
<feature type="transmembrane region" description="Helical" evidence="9">
    <location>
        <begin position="482"/>
        <end position="498"/>
    </location>
</feature>
<accession>A0A1Y2EM18</accession>
<proteinExistence type="inferred from homology"/>
<evidence type="ECO:0000256" key="8">
    <source>
        <dbReference type="ARBA" id="ARBA00023136"/>
    </source>
</evidence>
<keyword evidence="12" id="KW-1185">Reference proteome</keyword>
<evidence type="ECO:0000256" key="10">
    <source>
        <dbReference type="SAM" id="Coils"/>
    </source>
</evidence>
<comment type="function">
    <text evidence="9">Essential component of the vacuolar proton pump (V-ATPase), a multimeric enzyme that catalyzes the translocation of protons across the membranes. Required for assembly and activity of the V-ATPase.</text>
</comment>
<comment type="subcellular location">
    <subcellularLocation>
        <location evidence="1">Membrane</location>
        <topology evidence="1">Multi-pass membrane protein</topology>
    </subcellularLocation>
</comment>
<dbReference type="GO" id="GO:0000220">
    <property type="term" value="C:vacuolar proton-transporting V-type ATPase, V0 domain"/>
    <property type="evidence" value="ECO:0007669"/>
    <property type="project" value="InterPro"/>
</dbReference>
<dbReference type="InParanoid" id="A0A1Y2EM18"/>
<keyword evidence="6 9" id="KW-1133">Transmembrane helix</keyword>
<dbReference type="InterPro" id="IPR002490">
    <property type="entry name" value="V-ATPase_116kDa_su"/>
</dbReference>
<dbReference type="InterPro" id="IPR026028">
    <property type="entry name" value="V-type_ATPase_116kDa_su_euka"/>
</dbReference>
<evidence type="ECO:0000256" key="5">
    <source>
        <dbReference type="ARBA" id="ARBA00022781"/>
    </source>
</evidence>
<feature type="transmembrane region" description="Helical" evidence="9">
    <location>
        <begin position="653"/>
        <end position="672"/>
    </location>
</feature>
<dbReference type="Proteomes" id="UP000193467">
    <property type="component" value="Unassembled WGS sequence"/>
</dbReference>
<evidence type="ECO:0000313" key="11">
    <source>
        <dbReference type="EMBL" id="ORY72582.1"/>
    </source>
</evidence>
<keyword evidence="7 9" id="KW-0406">Ion transport</keyword>
<feature type="transmembrane region" description="Helical" evidence="9">
    <location>
        <begin position="787"/>
        <end position="812"/>
    </location>
</feature>
<dbReference type="Pfam" id="PF01496">
    <property type="entry name" value="V_ATPase_I"/>
    <property type="match status" value="1"/>
</dbReference>
<reference evidence="11 12" key="1">
    <citation type="submission" date="2016-07" db="EMBL/GenBank/DDBJ databases">
        <title>Pervasive Adenine N6-methylation of Active Genes in Fungi.</title>
        <authorList>
            <consortium name="DOE Joint Genome Institute"/>
            <person name="Mondo S.J."/>
            <person name="Dannebaum R.O."/>
            <person name="Kuo R.C."/>
            <person name="Labutti K."/>
            <person name="Haridas S."/>
            <person name="Kuo A."/>
            <person name="Salamov A."/>
            <person name="Ahrendt S.R."/>
            <person name="Lipzen A."/>
            <person name="Sullivan W."/>
            <person name="Andreopoulos W.B."/>
            <person name="Clum A."/>
            <person name="Lindquist E."/>
            <person name="Daum C."/>
            <person name="Ramamoorthy G.K."/>
            <person name="Gryganskyi A."/>
            <person name="Culley D."/>
            <person name="Magnuson J.K."/>
            <person name="James T.Y."/>
            <person name="O'Malley M.A."/>
            <person name="Stajich J.E."/>
            <person name="Spatafora J.W."/>
            <person name="Visel A."/>
            <person name="Grigoriev I.V."/>
        </authorList>
    </citation>
    <scope>NUCLEOTIDE SEQUENCE [LARGE SCALE GENOMIC DNA]</scope>
    <source>
        <strain evidence="11 12">62-1032</strain>
    </source>
</reference>
<sequence>MSDQRVSQYPSLLRSEQMSLVQLYVPIDQAHSVVEELAELQRVQFKDLNPDVNPFQRTYVSQIRRCDEAERRLRFLTQQITAQAIPIRPFEDTVALLAGRSGPQALEELDTRLAESEQRVAAMNGSYESLEKRALELEEARQVLRETDVFFSEATSRTQEIRSSFDEPSAPLLGDVEAGAGAGESGFGGGFELEFVAGTIDRARMATFERVLWRVLRGNLYMNYAEIDDSALPVPTSVAGDSAGGEEKKLRKNAFIIFAHGQDLLDKIRKIAESMGATLFPIDSNADKREEKLREVTSRIEDLNSVLYNTNQTRRAELAKIGESISAWWAVVLKEKVVYTTLNLWQWDQGRKTLVAEGWVPTRDIPTVQAALRRASENAGTSVSAILHELRTHKDPPTFHRTNKFTDAFQSIIDAYGVASYQEVNPGLFTVITFPFLFAVMFGDIGHGIVMMLSALTLILIENKFKKGTGNEIFDTFFYGRYIIFLMGLFAIFTGFMYNDIFSLSLHLAKSQFRWPTDFEKGTVVEAIQTAARYPFGIDPAWHGTDNALIFTNSLKMKMSVVIGVIHMSFAICLQVLNHLHFKKPELIWAEFLPQILFMESIFGYLIGCIVYKWSVDWEAVGRNPPNLLNMLIKLFLSPGNVDPDDQLYPGQAGVQVFLLLLALVCVPWMLCTKPYLLYREHQKIVEQGYHGIGSTSNQNGGGLLSGDEGESDGEGHGVVAEEMDEEHEFDMGEHVIHQVIHTIEFCLGCISNTASYLRLWALSLAHAQLSEVLWSMTLDKAFAMEGIAGIIFTFLMFSMWFTLTVAILIVMEGLSAFLHALRLHWVEFNGKFYGGAGTAFTPLTFDGCDEIPEGVL</sequence>
<keyword evidence="10" id="KW-0175">Coiled coil</keyword>
<dbReference type="OrthoDB" id="10264220at2759"/>
<keyword evidence="4 9" id="KW-0812">Transmembrane</keyword>
<evidence type="ECO:0000256" key="4">
    <source>
        <dbReference type="ARBA" id="ARBA00022692"/>
    </source>
</evidence>
<comment type="caution">
    <text evidence="11">The sequence shown here is derived from an EMBL/GenBank/DDBJ whole genome shotgun (WGS) entry which is preliminary data.</text>
</comment>
<evidence type="ECO:0000256" key="7">
    <source>
        <dbReference type="ARBA" id="ARBA00023065"/>
    </source>
</evidence>
<feature type="transmembrane region" description="Helical" evidence="9">
    <location>
        <begin position="436"/>
        <end position="461"/>
    </location>
</feature>
<dbReference type="FunCoup" id="A0A1Y2EM18">
    <property type="interactions" value="157"/>
</dbReference>
<dbReference type="PANTHER" id="PTHR11629:SF63">
    <property type="entry name" value="V-TYPE PROTON ATPASE SUBUNIT A"/>
    <property type="match status" value="1"/>
</dbReference>
<dbReference type="GO" id="GO:0007035">
    <property type="term" value="P:vacuolar acidification"/>
    <property type="evidence" value="ECO:0007669"/>
    <property type="project" value="TreeGrafter"/>
</dbReference>
<dbReference type="GO" id="GO:0000329">
    <property type="term" value="C:fungal-type vacuole membrane"/>
    <property type="evidence" value="ECO:0007669"/>
    <property type="project" value="TreeGrafter"/>
</dbReference>
<dbReference type="GO" id="GO:0051117">
    <property type="term" value="F:ATPase binding"/>
    <property type="evidence" value="ECO:0007669"/>
    <property type="project" value="TreeGrafter"/>
</dbReference>
<name>A0A1Y2EM18_9BASI</name>
<keyword evidence="8 9" id="KW-0472">Membrane</keyword>
<dbReference type="PANTHER" id="PTHR11629">
    <property type="entry name" value="VACUOLAR PROTON ATPASES"/>
    <property type="match status" value="1"/>
</dbReference>
<evidence type="ECO:0000313" key="12">
    <source>
        <dbReference type="Proteomes" id="UP000193467"/>
    </source>
</evidence>
<evidence type="ECO:0000256" key="9">
    <source>
        <dbReference type="RuleBase" id="RU361189"/>
    </source>
</evidence>
<feature type="transmembrane region" description="Helical" evidence="9">
    <location>
        <begin position="592"/>
        <end position="614"/>
    </location>
</feature>
<dbReference type="AlphaFoldDB" id="A0A1Y2EM18"/>
<evidence type="ECO:0000256" key="3">
    <source>
        <dbReference type="ARBA" id="ARBA00022448"/>
    </source>
</evidence>
<keyword evidence="3 9" id="KW-0813">Transport</keyword>
<dbReference type="GO" id="GO:0046961">
    <property type="term" value="F:proton-transporting ATPase activity, rotational mechanism"/>
    <property type="evidence" value="ECO:0007669"/>
    <property type="project" value="InterPro"/>
</dbReference>
<protein>
    <recommendedName>
        <fullName evidence="9">V-type proton ATPase subunit a</fullName>
    </recommendedName>
</protein>
<dbReference type="PIRSF" id="PIRSF001293">
    <property type="entry name" value="ATP6V0A1"/>
    <property type="match status" value="1"/>
</dbReference>
<feature type="transmembrane region" description="Helical" evidence="9">
    <location>
        <begin position="559"/>
        <end position="580"/>
    </location>
</feature>
<dbReference type="EMBL" id="MCGR01000051">
    <property type="protein sequence ID" value="ORY72582.1"/>
    <property type="molecule type" value="Genomic_DNA"/>
</dbReference>
<evidence type="ECO:0000256" key="6">
    <source>
        <dbReference type="ARBA" id="ARBA00022989"/>
    </source>
</evidence>
<feature type="coiled-coil region" evidence="10">
    <location>
        <begin position="106"/>
        <end position="147"/>
    </location>
</feature>
<evidence type="ECO:0000256" key="2">
    <source>
        <dbReference type="ARBA" id="ARBA00009904"/>
    </source>
</evidence>
<keyword evidence="5 9" id="KW-0375">Hydrogen ion transport</keyword>
<comment type="similarity">
    <text evidence="2 9">Belongs to the V-ATPase 116 kDa subunit family.</text>
</comment>
<evidence type="ECO:0000256" key="1">
    <source>
        <dbReference type="ARBA" id="ARBA00004141"/>
    </source>
</evidence>